<dbReference type="GO" id="GO:0000160">
    <property type="term" value="P:phosphorelay signal transduction system"/>
    <property type="evidence" value="ECO:0007669"/>
    <property type="project" value="InterPro"/>
</dbReference>
<dbReference type="PRINTS" id="PR00038">
    <property type="entry name" value="HTHLUXR"/>
</dbReference>
<dbReference type="PROSITE" id="PS50110">
    <property type="entry name" value="RESPONSE_REGULATORY"/>
    <property type="match status" value="1"/>
</dbReference>
<dbReference type="OrthoDB" id="9808843at2"/>
<dbReference type="CDD" id="cd17535">
    <property type="entry name" value="REC_NarL-like"/>
    <property type="match status" value="1"/>
</dbReference>
<dbReference type="PANTHER" id="PTHR43214:SF24">
    <property type="entry name" value="TRANSCRIPTIONAL REGULATORY PROTEIN NARL-RELATED"/>
    <property type="match status" value="1"/>
</dbReference>
<dbReference type="PANTHER" id="PTHR43214">
    <property type="entry name" value="TWO-COMPONENT RESPONSE REGULATOR"/>
    <property type="match status" value="1"/>
</dbReference>
<dbReference type="PROSITE" id="PS50043">
    <property type="entry name" value="HTH_LUXR_2"/>
    <property type="match status" value="1"/>
</dbReference>
<evidence type="ECO:0000259" key="7">
    <source>
        <dbReference type="PROSITE" id="PS50110"/>
    </source>
</evidence>
<dbReference type="Gene3D" id="3.40.50.2300">
    <property type="match status" value="1"/>
</dbReference>
<dbReference type="PROSITE" id="PS00622">
    <property type="entry name" value="HTH_LUXR_1"/>
    <property type="match status" value="1"/>
</dbReference>
<feature type="domain" description="Response regulatory" evidence="7">
    <location>
        <begin position="6"/>
        <end position="122"/>
    </location>
</feature>
<proteinExistence type="predicted"/>
<dbReference type="SMART" id="SM00421">
    <property type="entry name" value="HTH_LUXR"/>
    <property type="match status" value="1"/>
</dbReference>
<dbReference type="InterPro" id="IPR058245">
    <property type="entry name" value="NreC/VraR/RcsB-like_REC"/>
</dbReference>
<evidence type="ECO:0000256" key="5">
    <source>
        <dbReference type="PROSITE-ProRule" id="PRU00169"/>
    </source>
</evidence>
<dbReference type="Pfam" id="PF00196">
    <property type="entry name" value="GerE"/>
    <property type="match status" value="1"/>
</dbReference>
<dbReference type="Pfam" id="PF00072">
    <property type="entry name" value="Response_reg"/>
    <property type="match status" value="1"/>
</dbReference>
<keyword evidence="9" id="KW-1185">Reference proteome</keyword>
<evidence type="ECO:0000256" key="4">
    <source>
        <dbReference type="ARBA" id="ARBA00023163"/>
    </source>
</evidence>
<evidence type="ECO:0000259" key="6">
    <source>
        <dbReference type="PROSITE" id="PS50043"/>
    </source>
</evidence>
<keyword evidence="3" id="KW-0238">DNA-binding</keyword>
<evidence type="ECO:0000313" key="8">
    <source>
        <dbReference type="EMBL" id="SOD97388.1"/>
    </source>
</evidence>
<keyword evidence="4" id="KW-0804">Transcription</keyword>
<accession>A0A286GPE2</accession>
<dbReference type="EMBL" id="OCNK01000002">
    <property type="protein sequence ID" value="SOD97388.1"/>
    <property type="molecule type" value="Genomic_DNA"/>
</dbReference>
<dbReference type="InterPro" id="IPR001789">
    <property type="entry name" value="Sig_transdc_resp-reg_receiver"/>
</dbReference>
<dbReference type="CDD" id="cd06170">
    <property type="entry name" value="LuxR_C_like"/>
    <property type="match status" value="1"/>
</dbReference>
<dbReference type="GO" id="GO:0006355">
    <property type="term" value="P:regulation of DNA-templated transcription"/>
    <property type="evidence" value="ECO:0007669"/>
    <property type="project" value="InterPro"/>
</dbReference>
<name>A0A286GPE2_9ACTN</name>
<reference evidence="9" key="1">
    <citation type="submission" date="2017-09" db="EMBL/GenBank/DDBJ databases">
        <authorList>
            <person name="Varghese N."/>
            <person name="Submissions S."/>
        </authorList>
    </citation>
    <scope>NUCLEOTIDE SEQUENCE [LARGE SCALE GENOMIC DNA]</scope>
    <source>
        <strain evidence="9">DSM 44270</strain>
    </source>
</reference>
<dbReference type="GO" id="GO:0003677">
    <property type="term" value="F:DNA binding"/>
    <property type="evidence" value="ECO:0007669"/>
    <property type="project" value="UniProtKB-KW"/>
</dbReference>
<dbReference type="Proteomes" id="UP000219482">
    <property type="component" value="Unassembled WGS sequence"/>
</dbReference>
<protein>
    <submittedName>
        <fullName evidence="8">Two component transcriptional regulator, LuxR family</fullName>
    </submittedName>
</protein>
<gene>
    <name evidence="8" type="ORF">SAMN06272739_1454</name>
</gene>
<feature type="domain" description="HTH luxR-type" evidence="6">
    <location>
        <begin position="156"/>
        <end position="221"/>
    </location>
</feature>
<dbReference type="RefSeq" id="WP_097184024.1">
    <property type="nucleotide sequence ID" value="NZ_OCNK01000002.1"/>
</dbReference>
<dbReference type="SUPFAM" id="SSF52172">
    <property type="entry name" value="CheY-like"/>
    <property type="match status" value="1"/>
</dbReference>
<sequence>MTAPVRVLVVDDDPLVRAALAMVLGGAEGLVLVGEATDGDEVAAAVSATAPDVVLMDIRMPRTDGLTATEELRSRPGAPEVIVLTTFDADASVLRALRAGASGFLLKDTPPAAIVAAVHRVVAGEPMLSPTVTRQLMSHVASADAATGADDGAAQALSLLARLSEREREVALAVGRGLSNAQIAAELYMSVATVKAHVSRLLTKLEAANRVQVALLVHDAGLL</sequence>
<evidence type="ECO:0000256" key="2">
    <source>
        <dbReference type="ARBA" id="ARBA00023015"/>
    </source>
</evidence>
<dbReference type="InterPro" id="IPR039420">
    <property type="entry name" value="WalR-like"/>
</dbReference>
<keyword evidence="1 5" id="KW-0597">Phosphoprotein</keyword>
<evidence type="ECO:0000256" key="3">
    <source>
        <dbReference type="ARBA" id="ARBA00023125"/>
    </source>
</evidence>
<dbReference type="SUPFAM" id="SSF46894">
    <property type="entry name" value="C-terminal effector domain of the bipartite response regulators"/>
    <property type="match status" value="1"/>
</dbReference>
<evidence type="ECO:0000256" key="1">
    <source>
        <dbReference type="ARBA" id="ARBA00022553"/>
    </source>
</evidence>
<dbReference type="SMART" id="SM00448">
    <property type="entry name" value="REC"/>
    <property type="match status" value="1"/>
</dbReference>
<dbReference type="InterPro" id="IPR000792">
    <property type="entry name" value="Tscrpt_reg_LuxR_C"/>
</dbReference>
<dbReference type="InterPro" id="IPR016032">
    <property type="entry name" value="Sig_transdc_resp-reg_C-effctor"/>
</dbReference>
<dbReference type="AlphaFoldDB" id="A0A286GPE2"/>
<feature type="modified residue" description="4-aspartylphosphate" evidence="5">
    <location>
        <position position="57"/>
    </location>
</feature>
<dbReference type="InterPro" id="IPR011006">
    <property type="entry name" value="CheY-like_superfamily"/>
</dbReference>
<organism evidence="8 9">
    <name type="scientific">Blastococcus haudaquaticus</name>
    <dbReference type="NCBI Taxonomy" id="1938745"/>
    <lineage>
        <taxon>Bacteria</taxon>
        <taxon>Bacillati</taxon>
        <taxon>Actinomycetota</taxon>
        <taxon>Actinomycetes</taxon>
        <taxon>Geodermatophilales</taxon>
        <taxon>Geodermatophilaceae</taxon>
        <taxon>Blastococcus</taxon>
    </lineage>
</organism>
<keyword evidence="2" id="KW-0805">Transcription regulation</keyword>
<evidence type="ECO:0000313" key="9">
    <source>
        <dbReference type="Proteomes" id="UP000219482"/>
    </source>
</evidence>